<accession>A0A3M9XJU3</accession>
<dbReference type="Proteomes" id="UP000268623">
    <property type="component" value="Unassembled WGS sequence"/>
</dbReference>
<dbReference type="EMBL" id="QWDD01000003">
    <property type="protein sequence ID" value="RNJ48006.1"/>
    <property type="molecule type" value="Genomic_DNA"/>
</dbReference>
<sequence>MLGRKHRNERMDSTIVDDRKITLDSELESATPNVGIAFGLALYKEFAERGWISMEDFGVLGTGLFKGKLPAYARTHFAFPSLDLPDTDFQIGK</sequence>
<dbReference type="AlphaFoldDB" id="A0A3M9XJU3"/>
<protein>
    <submittedName>
        <fullName evidence="1">Uncharacterized protein</fullName>
    </submittedName>
</protein>
<keyword evidence="2" id="KW-1185">Reference proteome</keyword>
<gene>
    <name evidence="1" type="ORF">D1O30_19340</name>
</gene>
<organism evidence="1 2">
    <name type="scientific">Methylocystis hirsuta</name>
    <dbReference type="NCBI Taxonomy" id="369798"/>
    <lineage>
        <taxon>Bacteria</taxon>
        <taxon>Pseudomonadati</taxon>
        <taxon>Pseudomonadota</taxon>
        <taxon>Alphaproteobacteria</taxon>
        <taxon>Hyphomicrobiales</taxon>
        <taxon>Methylocystaceae</taxon>
        <taxon>Methylocystis</taxon>
    </lineage>
</organism>
<evidence type="ECO:0000313" key="2">
    <source>
        <dbReference type="Proteomes" id="UP000268623"/>
    </source>
</evidence>
<comment type="caution">
    <text evidence="1">The sequence shown here is derived from an EMBL/GenBank/DDBJ whole genome shotgun (WGS) entry which is preliminary data.</text>
</comment>
<evidence type="ECO:0000313" key="1">
    <source>
        <dbReference type="EMBL" id="RNJ48006.1"/>
    </source>
</evidence>
<proteinExistence type="predicted"/>
<reference evidence="1 2" key="1">
    <citation type="submission" date="2018-08" db="EMBL/GenBank/DDBJ databases">
        <title>Genome sequence of Methylocystis hirsuta CSC1, a methanotroph able to accumulate PHAs.</title>
        <authorList>
            <person name="Bordel S."/>
            <person name="Rodriguez E."/>
            <person name="Gancedo J."/>
            <person name="Munoz R."/>
        </authorList>
    </citation>
    <scope>NUCLEOTIDE SEQUENCE [LARGE SCALE GENOMIC DNA]</scope>
    <source>
        <strain evidence="1 2">CSC1</strain>
    </source>
</reference>
<name>A0A3M9XJU3_9HYPH</name>